<dbReference type="InterPro" id="IPR049489">
    <property type="entry name" value="FabD-like_helical_ins"/>
</dbReference>
<comment type="caution">
    <text evidence="2">The sequence shown here is derived from an EMBL/GenBank/DDBJ whole genome shotgun (WGS) entry which is preliminary data.</text>
</comment>
<proteinExistence type="predicted"/>
<dbReference type="PANTHER" id="PTHR32332:SF20">
    <property type="entry name" value="2-NITROPROPANE DIOXYGENASE-LIKE PROTEIN"/>
    <property type="match status" value="1"/>
</dbReference>
<sequence length="527" mass="55996">MVTTVLTGPDLDALSRGELLARTADELYGVLADLDRPVFVVRDVRGIGATNEPGGARRPGVQVLASAGPLPAPRLGAASFRRTHGVRLAYHAGAMAHGIASAEMVTALARTGVLASFGAAGLVAEKVDAGLSAITRDAPGRPFACNLIHSPSELAMERSTVDLCLRHGVTTLEASAFLELTPDIVRYRALGLSRNADGSPRIAHHVIAKVSRTEIAELFLAPAPEPILRGLVEAGRITAEQAALAREVPVADDITAEADSGGHTDRRPLPVLLGELIRLRDRRAPRVRIGAAGGIGTPEAAAAAFAQGADYVVTGSVNQACVESGQSAVAKELLGQAGVTDCEMAPSSDMFELGVDVQVLRRGTMFPSRARRLYDLYRRHDGIDDLPADERESLERTVFRRPLDDVWADTVDYFSRRDPDQIARAAENPKRRMALVFRWYLGLSSNWAAGGAPDRKADYQIWCGAAMGACNTWLAGTPLEPVAARTVSGVAENLMRGAAFHGRVTALRQAGVTLPAGCAAHRPELLT</sequence>
<dbReference type="NCBIfam" id="TIGR02814">
    <property type="entry name" value="pfaD_fam"/>
    <property type="match status" value="1"/>
</dbReference>
<feature type="domain" description="[Acyl-carrier-protein] S-malonyltransferase-like inserted helical" evidence="1">
    <location>
        <begin position="380"/>
        <end position="459"/>
    </location>
</feature>
<dbReference type="Pfam" id="PF21607">
    <property type="entry name" value="FabD_helical_ins"/>
    <property type="match status" value="1"/>
</dbReference>
<keyword evidence="3" id="KW-1185">Reference proteome</keyword>
<dbReference type="Proteomes" id="UP001500449">
    <property type="component" value="Unassembled WGS sequence"/>
</dbReference>
<dbReference type="RefSeq" id="WP_344418557.1">
    <property type="nucleotide sequence ID" value="NZ_BAAAQK010000012.1"/>
</dbReference>
<evidence type="ECO:0000259" key="1">
    <source>
        <dbReference type="Pfam" id="PF21607"/>
    </source>
</evidence>
<protein>
    <submittedName>
        <fullName evidence="2">PfaD family polyunsaturated fatty acid/polyketide biosynthesis protein</fullName>
    </submittedName>
</protein>
<dbReference type="PANTHER" id="PTHR32332">
    <property type="entry name" value="2-NITROPROPANE DIOXYGENASE"/>
    <property type="match status" value="1"/>
</dbReference>
<gene>
    <name evidence="2" type="ORF">GCM10009836_38250</name>
</gene>
<accession>A0ABN2N986</accession>
<reference evidence="2 3" key="1">
    <citation type="journal article" date="2019" name="Int. J. Syst. Evol. Microbiol.">
        <title>The Global Catalogue of Microorganisms (GCM) 10K type strain sequencing project: providing services to taxonomists for standard genome sequencing and annotation.</title>
        <authorList>
            <consortium name="The Broad Institute Genomics Platform"/>
            <consortium name="The Broad Institute Genome Sequencing Center for Infectious Disease"/>
            <person name="Wu L."/>
            <person name="Ma J."/>
        </authorList>
    </citation>
    <scope>NUCLEOTIDE SEQUENCE [LARGE SCALE GENOMIC DNA]</scope>
    <source>
        <strain evidence="2 3">JCM 16009</strain>
    </source>
</reference>
<dbReference type="SUPFAM" id="SSF51412">
    <property type="entry name" value="Inosine monophosphate dehydrogenase (IMPDH)"/>
    <property type="match status" value="1"/>
</dbReference>
<dbReference type="InterPro" id="IPR014179">
    <property type="entry name" value="PfaD-like_TIM-barrel"/>
</dbReference>
<organism evidence="2 3">
    <name type="scientific">Pseudonocardia ailaonensis</name>
    <dbReference type="NCBI Taxonomy" id="367279"/>
    <lineage>
        <taxon>Bacteria</taxon>
        <taxon>Bacillati</taxon>
        <taxon>Actinomycetota</taxon>
        <taxon>Actinomycetes</taxon>
        <taxon>Pseudonocardiales</taxon>
        <taxon>Pseudonocardiaceae</taxon>
        <taxon>Pseudonocardia</taxon>
    </lineage>
</organism>
<dbReference type="EMBL" id="BAAAQK010000012">
    <property type="protein sequence ID" value="GAA1854518.1"/>
    <property type="molecule type" value="Genomic_DNA"/>
</dbReference>
<evidence type="ECO:0000313" key="3">
    <source>
        <dbReference type="Proteomes" id="UP001500449"/>
    </source>
</evidence>
<dbReference type="InterPro" id="IPR013785">
    <property type="entry name" value="Aldolase_TIM"/>
</dbReference>
<name>A0ABN2N986_9PSEU</name>
<dbReference type="Gene3D" id="3.20.20.70">
    <property type="entry name" value="Aldolase class I"/>
    <property type="match status" value="1"/>
</dbReference>
<evidence type="ECO:0000313" key="2">
    <source>
        <dbReference type="EMBL" id="GAA1854518.1"/>
    </source>
</evidence>